<dbReference type="RefSeq" id="WP_253799680.1">
    <property type="nucleotide sequence ID" value="NZ_BAAAUB010000023.1"/>
</dbReference>
<keyword evidence="7" id="KW-1185">Reference proteome</keyword>
<evidence type="ECO:0000256" key="3">
    <source>
        <dbReference type="ARBA" id="ARBA00022679"/>
    </source>
</evidence>
<feature type="region of interest" description="Disordered" evidence="4">
    <location>
        <begin position="150"/>
        <end position="243"/>
    </location>
</feature>
<proteinExistence type="inferred from homology"/>
<dbReference type="Pfam" id="PF08241">
    <property type="entry name" value="Methyltransf_11"/>
    <property type="match status" value="1"/>
</dbReference>
<dbReference type="SUPFAM" id="SSF53335">
    <property type="entry name" value="S-adenosyl-L-methionine-dependent methyltransferases"/>
    <property type="match status" value="1"/>
</dbReference>
<dbReference type="InterPro" id="IPR051052">
    <property type="entry name" value="Diverse_substrate_MTase"/>
</dbReference>
<dbReference type="Gene3D" id="3.40.50.150">
    <property type="entry name" value="Vaccinia Virus protein VP39"/>
    <property type="match status" value="1"/>
</dbReference>
<evidence type="ECO:0000256" key="2">
    <source>
        <dbReference type="ARBA" id="ARBA00022603"/>
    </source>
</evidence>
<evidence type="ECO:0000259" key="5">
    <source>
        <dbReference type="Pfam" id="PF08241"/>
    </source>
</evidence>
<evidence type="ECO:0000256" key="4">
    <source>
        <dbReference type="SAM" id="MobiDB-lite"/>
    </source>
</evidence>
<dbReference type="Proteomes" id="UP001206483">
    <property type="component" value="Unassembled WGS sequence"/>
</dbReference>
<feature type="compositionally biased region" description="Basic and acidic residues" evidence="4">
    <location>
        <begin position="203"/>
        <end position="216"/>
    </location>
</feature>
<feature type="domain" description="Methyltransferase type 11" evidence="5">
    <location>
        <begin position="4"/>
        <end position="92"/>
    </location>
</feature>
<accession>A0ABT1J0V7</accession>
<feature type="compositionally biased region" description="Polar residues" evidence="4">
    <location>
        <begin position="222"/>
        <end position="236"/>
    </location>
</feature>
<evidence type="ECO:0000313" key="6">
    <source>
        <dbReference type="EMBL" id="MCP2311032.1"/>
    </source>
</evidence>
<organism evidence="6 7">
    <name type="scientific">Kitasatospora paracochleata</name>
    <dbReference type="NCBI Taxonomy" id="58354"/>
    <lineage>
        <taxon>Bacteria</taxon>
        <taxon>Bacillati</taxon>
        <taxon>Actinomycetota</taxon>
        <taxon>Actinomycetes</taxon>
        <taxon>Kitasatosporales</taxon>
        <taxon>Streptomycetaceae</taxon>
        <taxon>Kitasatospora</taxon>
    </lineage>
</organism>
<gene>
    <name evidence="6" type="ORF">FHR36_004195</name>
</gene>
<comment type="caution">
    <text evidence="6">The sequence shown here is derived from an EMBL/GenBank/DDBJ whole genome shotgun (WGS) entry which is preliminary data.</text>
</comment>
<dbReference type="EMBL" id="JAMZDX010000004">
    <property type="protein sequence ID" value="MCP2311032.1"/>
    <property type="molecule type" value="Genomic_DNA"/>
</dbReference>
<dbReference type="GO" id="GO:0032259">
    <property type="term" value="P:methylation"/>
    <property type="evidence" value="ECO:0007669"/>
    <property type="project" value="UniProtKB-KW"/>
</dbReference>
<dbReference type="PANTHER" id="PTHR44942">
    <property type="entry name" value="METHYLTRANSF_11 DOMAIN-CONTAINING PROTEIN"/>
    <property type="match status" value="1"/>
</dbReference>
<keyword evidence="3" id="KW-0808">Transferase</keyword>
<sequence>MRELDLGTGTGLLAGVLRAAGHEVIAVEPDEQMRAVAAERHPGTRVLAGSAEDIPLPDESVDAAVVGQAYHRFTPQDALPQIHRVLRKDGAFTAMWNIRDDRTPWVAALSGKVGNEGYGLERAWQYGPVTPDLRLPDAAGLIPCVRRSPWRDSSRPDALCRPHRHHRGRPSSQRSRFTTPSMQSGRGSHYGSDMRARSPAHSIDVRPRSARREPGPHRRPQNRTSDSRLNGQNFPATHTRIRL</sequence>
<comment type="similarity">
    <text evidence="1">Belongs to the methyltransferase superfamily.</text>
</comment>
<name>A0ABT1J0V7_9ACTN</name>
<feature type="compositionally biased region" description="Polar residues" evidence="4">
    <location>
        <begin position="177"/>
        <end position="186"/>
    </location>
</feature>
<feature type="compositionally biased region" description="Basic and acidic residues" evidence="4">
    <location>
        <begin position="150"/>
        <end position="160"/>
    </location>
</feature>
<keyword evidence="2 6" id="KW-0489">Methyltransferase</keyword>
<dbReference type="PANTHER" id="PTHR44942:SF4">
    <property type="entry name" value="METHYLTRANSFERASE TYPE 11 DOMAIN-CONTAINING PROTEIN"/>
    <property type="match status" value="1"/>
</dbReference>
<evidence type="ECO:0000256" key="1">
    <source>
        <dbReference type="ARBA" id="ARBA00008361"/>
    </source>
</evidence>
<dbReference type="InterPro" id="IPR013216">
    <property type="entry name" value="Methyltransf_11"/>
</dbReference>
<dbReference type="CDD" id="cd02440">
    <property type="entry name" value="AdoMet_MTases"/>
    <property type="match status" value="1"/>
</dbReference>
<dbReference type="GO" id="GO:0008168">
    <property type="term" value="F:methyltransferase activity"/>
    <property type="evidence" value="ECO:0007669"/>
    <property type="project" value="UniProtKB-KW"/>
</dbReference>
<reference evidence="6 7" key="1">
    <citation type="submission" date="2022-06" db="EMBL/GenBank/DDBJ databases">
        <title>Sequencing the genomes of 1000 actinobacteria strains.</title>
        <authorList>
            <person name="Klenk H.-P."/>
        </authorList>
    </citation>
    <scope>NUCLEOTIDE SEQUENCE [LARGE SCALE GENOMIC DNA]</scope>
    <source>
        <strain evidence="6 7">DSM 41656</strain>
    </source>
</reference>
<dbReference type="InterPro" id="IPR029063">
    <property type="entry name" value="SAM-dependent_MTases_sf"/>
</dbReference>
<evidence type="ECO:0000313" key="7">
    <source>
        <dbReference type="Proteomes" id="UP001206483"/>
    </source>
</evidence>
<protein>
    <submittedName>
        <fullName evidence="6">SAM-dependent methyltransferase</fullName>
    </submittedName>
</protein>